<dbReference type="Proteomes" id="UP000697710">
    <property type="component" value="Unassembled WGS sequence"/>
</dbReference>
<dbReference type="EMBL" id="JAGQHR010000129">
    <property type="protein sequence ID" value="MCA9727226.1"/>
    <property type="molecule type" value="Genomic_DNA"/>
</dbReference>
<feature type="domain" description="Fido" evidence="4">
    <location>
        <begin position="114"/>
        <end position="291"/>
    </location>
</feature>
<keyword evidence="2" id="KW-0547">Nucleotide-binding</keyword>
<dbReference type="PANTHER" id="PTHR13504">
    <property type="entry name" value="FIDO DOMAIN-CONTAINING PROTEIN DDB_G0283145"/>
    <property type="match status" value="1"/>
</dbReference>
<dbReference type="Pfam" id="PF13776">
    <property type="entry name" value="DUF4172"/>
    <property type="match status" value="1"/>
</dbReference>
<dbReference type="InterPro" id="IPR025230">
    <property type="entry name" value="DUF4172"/>
</dbReference>
<dbReference type="Gene3D" id="1.10.3290.10">
    <property type="entry name" value="Fido-like domain"/>
    <property type="match status" value="1"/>
</dbReference>
<evidence type="ECO:0000313" key="5">
    <source>
        <dbReference type="EMBL" id="MCA9727226.1"/>
    </source>
</evidence>
<organism evidence="5 6">
    <name type="scientific">Eiseniibacteriota bacterium</name>
    <dbReference type="NCBI Taxonomy" id="2212470"/>
    <lineage>
        <taxon>Bacteria</taxon>
        <taxon>Candidatus Eiseniibacteriota</taxon>
    </lineage>
</organism>
<evidence type="ECO:0000259" key="4">
    <source>
        <dbReference type="PROSITE" id="PS51459"/>
    </source>
</evidence>
<comment type="caution">
    <text evidence="5">The sequence shown here is derived from an EMBL/GenBank/DDBJ whole genome shotgun (WGS) entry which is preliminary data.</text>
</comment>
<reference evidence="5" key="1">
    <citation type="submission" date="2020-04" db="EMBL/GenBank/DDBJ databases">
        <authorList>
            <person name="Zhang T."/>
        </authorList>
    </citation>
    <scope>NUCLEOTIDE SEQUENCE</scope>
    <source>
        <strain evidence="5">HKST-UBA01</strain>
    </source>
</reference>
<dbReference type="InterPro" id="IPR040198">
    <property type="entry name" value="Fido_containing"/>
</dbReference>
<evidence type="ECO:0000313" key="6">
    <source>
        <dbReference type="Proteomes" id="UP000697710"/>
    </source>
</evidence>
<dbReference type="PROSITE" id="PS51459">
    <property type="entry name" value="FIDO"/>
    <property type="match status" value="1"/>
</dbReference>
<gene>
    <name evidence="5" type="ORF">KC729_06040</name>
</gene>
<feature type="compositionally biased region" description="Basic and acidic residues" evidence="3">
    <location>
        <begin position="385"/>
        <end position="403"/>
    </location>
</feature>
<evidence type="ECO:0000256" key="2">
    <source>
        <dbReference type="PIRSR" id="PIRSR640198-2"/>
    </source>
</evidence>
<sequence length="403" mass="44733">MPYVHEHPEWPDLVWRQEVLADVLAAVRFRQGQHLGKMASLGFDLRSAASLESLTDEVLKSSAIEGERLNAAEVRSSVARRLGLEVAGLPNPSRSVEGVVEMMLDATQNFDAPLSVDRLFGWHAALFPTGRSGMHRIVVGAWRNDCDGPMRIVSGLGDGDNAPPEPQPADTAEERVHFEAPAAHRLDVEMSRFLDWFNRTGHPPGGPSLDPVLKAGVAHFWFVTIHPFADGNGRIARAIADLQLARADGTKDRFYSMSSAIERERDTYYHELETAQRGRLDITGWLQWFLGCLDRSIAQADETLRSILNKASLWQQIGTHPVHDRQRKVINCLLDGFEGALTTSKYAKLAKCSTDTALRDIQDLVERGILVKNQAGGRSTSYRLVDPELGPRDELPNPVPPRD</sequence>
<evidence type="ECO:0000256" key="1">
    <source>
        <dbReference type="PIRSR" id="PIRSR640198-1"/>
    </source>
</evidence>
<dbReference type="InterPro" id="IPR003812">
    <property type="entry name" value="Fido"/>
</dbReference>
<name>A0A956RN73_UNCEI</name>
<dbReference type="Gene3D" id="1.10.10.10">
    <property type="entry name" value="Winged helix-like DNA-binding domain superfamily/Winged helix DNA-binding domain"/>
    <property type="match status" value="1"/>
</dbReference>
<dbReference type="PANTHER" id="PTHR13504:SF33">
    <property type="entry name" value="FIC FAMILY PROTEIN"/>
    <property type="match status" value="1"/>
</dbReference>
<keyword evidence="2" id="KW-0067">ATP-binding</keyword>
<protein>
    <submittedName>
        <fullName evidence="5">Fic family protein</fullName>
    </submittedName>
</protein>
<evidence type="ECO:0000256" key="3">
    <source>
        <dbReference type="SAM" id="MobiDB-lite"/>
    </source>
</evidence>
<accession>A0A956RN73</accession>
<feature type="binding site" evidence="2">
    <location>
        <begin position="230"/>
        <end position="237"/>
    </location>
    <ligand>
        <name>ATP</name>
        <dbReference type="ChEBI" id="CHEBI:30616"/>
    </ligand>
</feature>
<dbReference type="InterPro" id="IPR036388">
    <property type="entry name" value="WH-like_DNA-bd_sf"/>
</dbReference>
<dbReference type="GO" id="GO:0005524">
    <property type="term" value="F:ATP binding"/>
    <property type="evidence" value="ECO:0007669"/>
    <property type="project" value="UniProtKB-KW"/>
</dbReference>
<feature type="active site" evidence="1">
    <location>
        <position position="226"/>
    </location>
</feature>
<dbReference type="AlphaFoldDB" id="A0A956RN73"/>
<feature type="binding site" evidence="2">
    <location>
        <begin position="268"/>
        <end position="269"/>
    </location>
    <ligand>
        <name>ATP</name>
        <dbReference type="ChEBI" id="CHEBI:30616"/>
    </ligand>
</feature>
<proteinExistence type="predicted"/>
<dbReference type="Pfam" id="PF02661">
    <property type="entry name" value="Fic"/>
    <property type="match status" value="1"/>
</dbReference>
<reference evidence="5" key="2">
    <citation type="journal article" date="2021" name="Microbiome">
        <title>Successional dynamics and alternative stable states in a saline activated sludge microbial community over 9 years.</title>
        <authorList>
            <person name="Wang Y."/>
            <person name="Ye J."/>
            <person name="Ju F."/>
            <person name="Liu L."/>
            <person name="Boyd J.A."/>
            <person name="Deng Y."/>
            <person name="Parks D.H."/>
            <person name="Jiang X."/>
            <person name="Yin X."/>
            <person name="Woodcroft B.J."/>
            <person name="Tyson G.W."/>
            <person name="Hugenholtz P."/>
            <person name="Polz M.F."/>
            <person name="Zhang T."/>
        </authorList>
    </citation>
    <scope>NUCLEOTIDE SEQUENCE</scope>
    <source>
        <strain evidence="5">HKST-UBA01</strain>
    </source>
</reference>
<dbReference type="InterPro" id="IPR036597">
    <property type="entry name" value="Fido-like_dom_sf"/>
</dbReference>
<dbReference type="SUPFAM" id="SSF140931">
    <property type="entry name" value="Fic-like"/>
    <property type="match status" value="1"/>
</dbReference>
<feature type="region of interest" description="Disordered" evidence="3">
    <location>
        <begin position="381"/>
        <end position="403"/>
    </location>
</feature>